<gene>
    <name evidence="3" type="ORF">NCTC10821_04178</name>
</gene>
<keyword evidence="2" id="KW-0812">Transmembrane</keyword>
<protein>
    <submittedName>
        <fullName evidence="3">Uncharacterized protein</fullName>
    </submittedName>
</protein>
<evidence type="ECO:0000256" key="2">
    <source>
        <dbReference type="SAM" id="Phobius"/>
    </source>
</evidence>
<keyword evidence="2" id="KW-1133">Transmembrane helix</keyword>
<reference evidence="3 4" key="1">
    <citation type="submission" date="2018-06" db="EMBL/GenBank/DDBJ databases">
        <authorList>
            <consortium name="Pathogen Informatics"/>
            <person name="Doyle S."/>
        </authorList>
    </citation>
    <scope>NUCLEOTIDE SEQUENCE [LARGE SCALE GENOMIC DNA]</scope>
    <source>
        <strain evidence="3 4">NCTC10821</strain>
    </source>
</reference>
<accession>A0A378TLH0</accession>
<dbReference type="RefSeq" id="WP_115279738.1">
    <property type="nucleotide sequence ID" value="NZ_AP022600.1"/>
</dbReference>
<dbReference type="AlphaFoldDB" id="A0A378TLH0"/>
<keyword evidence="2" id="KW-0472">Membrane</keyword>
<proteinExistence type="predicted"/>
<dbReference type="OrthoDB" id="4562829at2"/>
<feature type="region of interest" description="Disordered" evidence="1">
    <location>
        <begin position="234"/>
        <end position="256"/>
    </location>
</feature>
<sequence>MSGWLEYVTTPEFWAGGVLLGSLGSIGTYFTTKAADKRKFAHDHDMRDRQEWREDLTEEQKEQRAEKRRQDESLIAAAEEFTQVTTEILISTIDMEGAFNAIRDFVNNLQGNDDPAADKKIAHGQRVAEAQNRIAGPHNKLKLTASPEVLDAATRVVSAVIAVARMTTEPFAVVAAQRTASDELNNFTNVIRKAIGKAEYTPDDAKKAFYEFIDVFQRQTDDFVEQARDDMREKGFTSTPWDNYQRKTPKVPPPVI</sequence>
<feature type="transmembrane region" description="Helical" evidence="2">
    <location>
        <begin position="13"/>
        <end position="32"/>
    </location>
</feature>
<organism evidence="3 4">
    <name type="scientific">Mycolicibacterium tokaiense</name>
    <dbReference type="NCBI Taxonomy" id="39695"/>
    <lineage>
        <taxon>Bacteria</taxon>
        <taxon>Bacillati</taxon>
        <taxon>Actinomycetota</taxon>
        <taxon>Actinomycetes</taxon>
        <taxon>Mycobacteriales</taxon>
        <taxon>Mycobacteriaceae</taxon>
        <taxon>Mycolicibacterium</taxon>
    </lineage>
</organism>
<dbReference type="Proteomes" id="UP000254978">
    <property type="component" value="Unassembled WGS sequence"/>
</dbReference>
<keyword evidence="4" id="KW-1185">Reference proteome</keyword>
<evidence type="ECO:0000313" key="3">
    <source>
        <dbReference type="EMBL" id="STZ60635.1"/>
    </source>
</evidence>
<evidence type="ECO:0000256" key="1">
    <source>
        <dbReference type="SAM" id="MobiDB-lite"/>
    </source>
</evidence>
<evidence type="ECO:0000313" key="4">
    <source>
        <dbReference type="Proteomes" id="UP000254978"/>
    </source>
</evidence>
<dbReference type="EMBL" id="UGQT01000001">
    <property type="protein sequence ID" value="STZ60635.1"/>
    <property type="molecule type" value="Genomic_DNA"/>
</dbReference>
<name>A0A378TLH0_9MYCO</name>